<comment type="caution">
    <text evidence="1">The sequence shown here is derived from an EMBL/GenBank/DDBJ whole genome shotgun (WGS) entry which is preliminary data.</text>
</comment>
<evidence type="ECO:0000313" key="2">
    <source>
        <dbReference type="Proteomes" id="UP000648239"/>
    </source>
</evidence>
<dbReference type="Proteomes" id="UP000648239">
    <property type="component" value="Unassembled WGS sequence"/>
</dbReference>
<sequence>MTEPDFLVCMQCDTPCYIFEWDDDKLKARDVLCQICGNDATGEFETDEEYNGEE</sequence>
<reference evidence="1 2" key="1">
    <citation type="submission" date="2020-08" db="EMBL/GenBank/DDBJ databases">
        <title>Acidobacteriota in marine sediments use diverse sulfur dissimilation pathways.</title>
        <authorList>
            <person name="Wasmund K."/>
        </authorList>
    </citation>
    <scope>NUCLEOTIDE SEQUENCE [LARGE SCALE GENOMIC DNA]</scope>
    <source>
        <strain evidence="1">MAG AM4</strain>
    </source>
</reference>
<gene>
    <name evidence="1" type="ORF">IFK94_12735</name>
</gene>
<organism evidence="1 2">
    <name type="scientific">Candidatus Polarisedimenticola svalbardensis</name>
    <dbReference type="NCBI Taxonomy" id="2886004"/>
    <lineage>
        <taxon>Bacteria</taxon>
        <taxon>Pseudomonadati</taxon>
        <taxon>Acidobacteriota</taxon>
        <taxon>Candidatus Polarisedimenticolia</taxon>
        <taxon>Candidatus Polarisedimenticolales</taxon>
        <taxon>Candidatus Polarisedimenticolaceae</taxon>
        <taxon>Candidatus Polarisedimenticola</taxon>
    </lineage>
</organism>
<protein>
    <submittedName>
        <fullName evidence="1">Uncharacterized protein</fullName>
    </submittedName>
</protein>
<dbReference type="EMBL" id="JACXWD010000052">
    <property type="protein sequence ID" value="MBD3868985.1"/>
    <property type="molecule type" value="Genomic_DNA"/>
</dbReference>
<proteinExistence type="predicted"/>
<accession>A0A8J7C2B3</accession>
<name>A0A8J7C2B3_9BACT</name>
<evidence type="ECO:0000313" key="1">
    <source>
        <dbReference type="EMBL" id="MBD3868985.1"/>
    </source>
</evidence>
<dbReference type="AlphaFoldDB" id="A0A8J7C2B3"/>